<proteinExistence type="predicted"/>
<evidence type="ECO:0000313" key="3">
    <source>
        <dbReference type="Proteomes" id="UP000322165"/>
    </source>
</evidence>
<organism evidence="2 3">
    <name type="scientific">Arenimonas fontis</name>
    <dbReference type="NCBI Taxonomy" id="2608255"/>
    <lineage>
        <taxon>Bacteria</taxon>
        <taxon>Pseudomonadati</taxon>
        <taxon>Pseudomonadota</taxon>
        <taxon>Gammaproteobacteria</taxon>
        <taxon>Lysobacterales</taxon>
        <taxon>Lysobacteraceae</taxon>
        <taxon>Arenimonas</taxon>
    </lineage>
</organism>
<keyword evidence="3" id="KW-1185">Reference proteome</keyword>
<keyword evidence="1" id="KW-1133">Transmembrane helix</keyword>
<dbReference type="EMBL" id="VUOD01000014">
    <property type="protein sequence ID" value="KAA2283915.1"/>
    <property type="molecule type" value="Genomic_DNA"/>
</dbReference>
<accession>A0A5B2Z7R5</accession>
<dbReference type="RefSeq" id="WP_149861442.1">
    <property type="nucleotide sequence ID" value="NZ_VUOD01000014.1"/>
</dbReference>
<reference evidence="2 3" key="2">
    <citation type="submission" date="2019-09" db="EMBL/GenBank/DDBJ databases">
        <authorList>
            <person name="Mazur A."/>
        </authorList>
    </citation>
    <scope>NUCLEOTIDE SEQUENCE [LARGE SCALE GENOMIC DNA]</scope>
    <source>
        <strain evidence="2 3">3729k</strain>
    </source>
</reference>
<evidence type="ECO:0000256" key="1">
    <source>
        <dbReference type="SAM" id="Phobius"/>
    </source>
</evidence>
<name>A0A5B2Z7R5_9GAMM</name>
<dbReference type="AlphaFoldDB" id="A0A5B2Z7R5"/>
<dbReference type="Proteomes" id="UP000322165">
    <property type="component" value="Unassembled WGS sequence"/>
</dbReference>
<dbReference type="InterPro" id="IPR013362">
    <property type="entry name" value="Pilus_4_PilV"/>
</dbReference>
<comment type="caution">
    <text evidence="2">The sequence shown here is derived from an EMBL/GenBank/DDBJ whole genome shotgun (WGS) entry which is preliminary data.</text>
</comment>
<feature type="transmembrane region" description="Helical" evidence="1">
    <location>
        <begin position="21"/>
        <end position="41"/>
    </location>
</feature>
<keyword evidence="1" id="KW-0812">Transmembrane</keyword>
<dbReference type="Pfam" id="PF07963">
    <property type="entry name" value="N_methyl"/>
    <property type="match status" value="1"/>
</dbReference>
<protein>
    <submittedName>
        <fullName evidence="2">Type IV pilus modification protein PilV</fullName>
    </submittedName>
</protein>
<keyword evidence="1" id="KW-0472">Membrane</keyword>
<dbReference type="NCBIfam" id="TIGR02532">
    <property type="entry name" value="IV_pilin_GFxxxE"/>
    <property type="match status" value="1"/>
</dbReference>
<evidence type="ECO:0000313" key="2">
    <source>
        <dbReference type="EMBL" id="KAA2283915.1"/>
    </source>
</evidence>
<gene>
    <name evidence="2" type="primary">pilV</name>
    <name evidence="2" type="ORF">F0415_11895</name>
</gene>
<sequence>MNRLDHTPGVGRQRGTSLIEVLVAVLVLAIGLLGIAALQSLTLKNTQSASERTAAIIQSYAILDMMRANRDDALAGRYNEGYRCSPPADTSTRVNADRALWIAQLQQSVGPTACARIACNANDCAVDIRWNDERATGGSAEQEISTRTRL</sequence>
<dbReference type="NCBIfam" id="TIGR02523">
    <property type="entry name" value="type_IV_pilV"/>
    <property type="match status" value="1"/>
</dbReference>
<reference evidence="2 3" key="1">
    <citation type="submission" date="2019-09" db="EMBL/GenBank/DDBJ databases">
        <title>Arenimonas chukotkensis sp. nov., a bacterium isolated from Chukotka hot spring, Arctic region, Russia.</title>
        <authorList>
            <person name="Zayulina K.S."/>
            <person name="Prokofeva M.I."/>
            <person name="Elcheninov A.G."/>
            <person name="Novikov A."/>
            <person name="Kochetkova T.V."/>
            <person name="Kublanov I.V."/>
        </authorList>
    </citation>
    <scope>NUCLEOTIDE SEQUENCE [LARGE SCALE GENOMIC DNA]</scope>
    <source>
        <strain evidence="2 3">3729k</strain>
    </source>
</reference>
<dbReference type="InterPro" id="IPR012902">
    <property type="entry name" value="N_methyl_site"/>
</dbReference>